<evidence type="ECO:0000313" key="1">
    <source>
        <dbReference type="EMBL" id="MBC8595808.1"/>
    </source>
</evidence>
<dbReference type="RefSeq" id="WP_262431427.1">
    <property type="nucleotide sequence ID" value="NZ_JACRTE010000002.1"/>
</dbReference>
<dbReference type="EMBL" id="JACRTE010000002">
    <property type="protein sequence ID" value="MBC8595808.1"/>
    <property type="molecule type" value="Genomic_DNA"/>
</dbReference>
<sequence>MNPIEGLLNVSMEKIKAMVDVNTIVGDPVTTADGTTVIPVSKVSFGFGAGGSEFAQDLKDNPEADGKMFGGGAGSGVSINPIAFLVIGKESVRILPITNSVTTADRIIDAVPDILNKVNGFIKNFKSKDDDEVVIKEETVVKEDTEE</sequence>
<dbReference type="AlphaFoldDB" id="A0A926F7S8"/>
<dbReference type="NCBIfam" id="TIGR02874">
    <property type="entry name" value="spore_ytfJ"/>
    <property type="match status" value="1"/>
</dbReference>
<dbReference type="PIRSF" id="PIRSF021377">
    <property type="entry name" value="YtfJ"/>
    <property type="match status" value="1"/>
</dbReference>
<proteinExistence type="predicted"/>
<protein>
    <submittedName>
        <fullName evidence="1">GerW family sporulation protein</fullName>
    </submittedName>
</protein>
<organism evidence="1 2">
    <name type="scientific">Qingrenia yutianensis</name>
    <dbReference type="NCBI Taxonomy" id="2763676"/>
    <lineage>
        <taxon>Bacteria</taxon>
        <taxon>Bacillati</taxon>
        <taxon>Bacillota</taxon>
        <taxon>Clostridia</taxon>
        <taxon>Eubacteriales</taxon>
        <taxon>Oscillospiraceae</taxon>
        <taxon>Qingrenia</taxon>
    </lineage>
</organism>
<name>A0A926F7S8_9FIRM</name>
<dbReference type="PANTHER" id="PTHR39162">
    <property type="entry name" value="GLL3345 PROTEIN"/>
    <property type="match status" value="1"/>
</dbReference>
<keyword evidence="2" id="KW-1185">Reference proteome</keyword>
<dbReference type="Pfam" id="PF09579">
    <property type="entry name" value="Spore_YtfJ"/>
    <property type="match status" value="1"/>
</dbReference>
<gene>
    <name evidence="1" type="primary">ytfJ</name>
    <name evidence="1" type="ORF">H8706_02860</name>
</gene>
<dbReference type="Proteomes" id="UP000647416">
    <property type="component" value="Unassembled WGS sequence"/>
</dbReference>
<reference evidence="1" key="1">
    <citation type="submission" date="2020-08" db="EMBL/GenBank/DDBJ databases">
        <title>Genome public.</title>
        <authorList>
            <person name="Liu C."/>
            <person name="Sun Q."/>
        </authorList>
    </citation>
    <scope>NUCLEOTIDE SEQUENCE</scope>
    <source>
        <strain evidence="1">NSJ-50</strain>
    </source>
</reference>
<dbReference type="PANTHER" id="PTHR39162:SF1">
    <property type="entry name" value="SPORULATION PROTEIN YTFJ"/>
    <property type="match status" value="1"/>
</dbReference>
<accession>A0A926F7S8</accession>
<comment type="caution">
    <text evidence="1">The sequence shown here is derived from an EMBL/GenBank/DDBJ whole genome shotgun (WGS) entry which is preliminary data.</text>
</comment>
<evidence type="ECO:0000313" key="2">
    <source>
        <dbReference type="Proteomes" id="UP000647416"/>
    </source>
</evidence>
<dbReference type="InterPro" id="IPR014229">
    <property type="entry name" value="Spore_YtfJ"/>
</dbReference>